<evidence type="ECO:0000313" key="2">
    <source>
        <dbReference type="EMBL" id="KPI82724.1"/>
    </source>
</evidence>
<evidence type="ECO:0000256" key="1">
    <source>
        <dbReference type="SAM" id="SignalP"/>
    </source>
</evidence>
<dbReference type="Proteomes" id="UP000038009">
    <property type="component" value="Unassembled WGS sequence"/>
</dbReference>
<gene>
    <name evidence="2" type="ORF">ABL78_8262</name>
</gene>
<keyword evidence="3" id="KW-1185">Reference proteome</keyword>
<dbReference type="EMBL" id="LJSK01000575">
    <property type="protein sequence ID" value="KPI82724.1"/>
    <property type="molecule type" value="Genomic_DNA"/>
</dbReference>
<reference evidence="2 3" key="1">
    <citation type="journal article" date="2015" name="PLoS Pathog.">
        <title>Leptomonas seymouri: Adaptations to the Dixenous Life Cycle Analyzed by Genome Sequencing, Transcriptome Profiling and Co-infection with Leishmania donovani.</title>
        <authorList>
            <person name="Kraeva N."/>
            <person name="Butenko A."/>
            <person name="Hlavacova J."/>
            <person name="Kostygov A."/>
            <person name="Myskova J."/>
            <person name="Grybchuk D."/>
            <person name="Lestinova T."/>
            <person name="Votypka J."/>
            <person name="Volf P."/>
            <person name="Opperdoes F."/>
            <person name="Flegontov P."/>
            <person name="Lukes J."/>
            <person name="Yurchenko V."/>
        </authorList>
    </citation>
    <scope>NUCLEOTIDE SEQUENCE [LARGE SCALE GENOMIC DNA]</scope>
    <source>
        <strain evidence="2 3">ATCC 30220</strain>
    </source>
</reference>
<dbReference type="VEuPathDB" id="TriTrypDB:Lsey_0575_0010"/>
<protein>
    <recommendedName>
        <fullName evidence="4">START domain-containing protein</fullName>
    </recommendedName>
</protein>
<evidence type="ECO:0000313" key="3">
    <source>
        <dbReference type="Proteomes" id="UP000038009"/>
    </source>
</evidence>
<feature type="chain" id="PRO_5005873936" description="START domain-containing protein" evidence="1">
    <location>
        <begin position="18"/>
        <end position="376"/>
    </location>
</feature>
<organism evidence="2 3">
    <name type="scientific">Leptomonas seymouri</name>
    <dbReference type="NCBI Taxonomy" id="5684"/>
    <lineage>
        <taxon>Eukaryota</taxon>
        <taxon>Discoba</taxon>
        <taxon>Euglenozoa</taxon>
        <taxon>Kinetoplastea</taxon>
        <taxon>Metakinetoplastina</taxon>
        <taxon>Trypanosomatida</taxon>
        <taxon>Trypanosomatidae</taxon>
        <taxon>Leishmaniinae</taxon>
        <taxon>Leptomonas</taxon>
    </lineage>
</organism>
<proteinExistence type="predicted"/>
<evidence type="ECO:0008006" key="4">
    <source>
        <dbReference type="Google" id="ProtNLM"/>
    </source>
</evidence>
<dbReference type="OrthoDB" id="271534at2759"/>
<sequence length="376" mass="41410">MPLFNIFLKAAALGAAAKALLPVSCTQCAPLLDDPQASAADAANQDLIASMRLLDQHPQWTIEADDFQSNFRKGTAQLRILRLSDEYTDAEGNRVPVMRLVGLFPGVSTDKLYHYLTNRQKRLAWDTNYSFYESFNGDCCGSLKDPSLQRPMAAVAKKRPRCEGDVCTLVPDVSSSTFDHNWFCHGVGSPSLRRFGLADRLFQYERLSTAFRFAKDPAHPSSCVLTAYDIIFSGSRRARDAAAAASPALASWLQARRSSGDVEGVDINFQHIVLIPIADAHDQLLAQPEQLYRLCTMGSVLDTKTAKLVYDVFKESQTRTEQGRASLAGSLLVMTSANNVRVPAFLPLWVQKKISGSVSRKAYGNLMSACMEDEGQ</sequence>
<name>A0A0N1IG75_LEPSE</name>
<keyword evidence="1" id="KW-0732">Signal</keyword>
<feature type="signal peptide" evidence="1">
    <location>
        <begin position="1"/>
        <end position="17"/>
    </location>
</feature>
<comment type="caution">
    <text evidence="2">The sequence shown here is derived from an EMBL/GenBank/DDBJ whole genome shotgun (WGS) entry which is preliminary data.</text>
</comment>
<accession>A0A0N1IG75</accession>
<dbReference type="OMA" id="GWFTHRV"/>
<dbReference type="AlphaFoldDB" id="A0A0N1IG75"/>